<dbReference type="AlphaFoldDB" id="A0A6B9FMF6"/>
<proteinExistence type="predicted"/>
<keyword evidence="1" id="KW-1133">Transmembrane helix</keyword>
<accession>A0A6B9FMF6</accession>
<keyword evidence="1" id="KW-0812">Transmembrane</keyword>
<feature type="transmembrane region" description="Helical" evidence="1">
    <location>
        <begin position="19"/>
        <end position="36"/>
    </location>
</feature>
<reference evidence="2 3" key="2">
    <citation type="journal article" date="2013" name="Genome Announc.">
        <title>Draft Genome Sequence of Methylobacterium mesophilicum Strain SR1.6/6, Isolated from Citrus sinensis.</title>
        <authorList>
            <person name="Marinho Almeida D."/>
            <person name="Dini-Andreote F."/>
            <person name="Camargo Neves A.A."/>
            <person name="Juca Ramos R.T."/>
            <person name="Andreote F.D."/>
            <person name="Carneiro A.R."/>
            <person name="Oliveira de Souza Lima A."/>
            <person name="Caracciolo Gomes de Sa P.H."/>
            <person name="Ribeiro Barbosa M.S."/>
            <person name="Araujo W.L."/>
            <person name="Silva A."/>
        </authorList>
    </citation>
    <scope>NUCLEOTIDE SEQUENCE [LARGE SCALE GENOMIC DNA]</scope>
    <source>
        <strain evidence="2 3">SR1.6/6</strain>
    </source>
</reference>
<protein>
    <submittedName>
        <fullName evidence="2">Uncharacterized protein</fullName>
    </submittedName>
</protein>
<evidence type="ECO:0000313" key="3">
    <source>
        <dbReference type="Proteomes" id="UP000012488"/>
    </source>
</evidence>
<dbReference type="EMBL" id="CP043538">
    <property type="protein sequence ID" value="QGY03723.1"/>
    <property type="molecule type" value="Genomic_DNA"/>
</dbReference>
<keyword evidence="1" id="KW-0472">Membrane</keyword>
<dbReference type="KEGG" id="mmes:MMSR116_18840"/>
<name>A0A6B9FMF6_9HYPH</name>
<gene>
    <name evidence="2" type="ORF">MMSR116_18840</name>
</gene>
<evidence type="ECO:0000313" key="2">
    <source>
        <dbReference type="EMBL" id="QGY03723.1"/>
    </source>
</evidence>
<sequence>MSEAVATAAGRHWFYDSKILVAAFCLLSIVAIFWQVSRFEGFEPIFTCASERDLDRGLLSMGMEACMADARSQAAQSRCMHVSYLLACKEERWR</sequence>
<dbReference type="OrthoDB" id="8000894at2"/>
<evidence type="ECO:0000256" key="1">
    <source>
        <dbReference type="SAM" id="Phobius"/>
    </source>
</evidence>
<organism evidence="2 3">
    <name type="scientific">Methylobacterium mesophilicum SR1.6/6</name>
    <dbReference type="NCBI Taxonomy" id="908290"/>
    <lineage>
        <taxon>Bacteria</taxon>
        <taxon>Pseudomonadati</taxon>
        <taxon>Pseudomonadota</taxon>
        <taxon>Alphaproteobacteria</taxon>
        <taxon>Hyphomicrobiales</taxon>
        <taxon>Methylobacteriaceae</taxon>
        <taxon>Methylobacterium</taxon>
    </lineage>
</organism>
<reference evidence="2 3" key="1">
    <citation type="journal article" date="2012" name="Genet. Mol. Biol.">
        <title>Analysis of 16S rRNA and mxaF genes revealing insights into Methylobacterium niche-specific plant association.</title>
        <authorList>
            <person name="Dourado M.N."/>
            <person name="Andreote F.D."/>
            <person name="Dini-Andreote F."/>
            <person name="Conti R."/>
            <person name="Araujo J.M."/>
            <person name="Araujo W.L."/>
        </authorList>
    </citation>
    <scope>NUCLEOTIDE SEQUENCE [LARGE SCALE GENOMIC DNA]</scope>
    <source>
        <strain evidence="2 3">SR1.6/6</strain>
    </source>
</reference>
<dbReference type="Proteomes" id="UP000012488">
    <property type="component" value="Chromosome"/>
</dbReference>